<feature type="coiled-coil region" evidence="1">
    <location>
        <begin position="242"/>
        <end position="276"/>
    </location>
</feature>
<feature type="coiled-coil region" evidence="1">
    <location>
        <begin position="337"/>
        <end position="385"/>
    </location>
</feature>
<keyword evidence="1" id="KW-0175">Coiled coil</keyword>
<name>U5MQJ7_CLOSA</name>
<dbReference type="SUPFAM" id="SSF52540">
    <property type="entry name" value="P-loop containing nucleoside triphosphate hydrolases"/>
    <property type="match status" value="1"/>
</dbReference>
<dbReference type="GO" id="GO:0006302">
    <property type="term" value="P:double-strand break repair"/>
    <property type="evidence" value="ECO:0007669"/>
    <property type="project" value="InterPro"/>
</dbReference>
<dbReference type="GeneID" id="55473441"/>
<evidence type="ECO:0000313" key="3">
    <source>
        <dbReference type="EMBL" id="AGX41921.1"/>
    </source>
</evidence>
<dbReference type="KEGG" id="csb:CLSA_c09090"/>
<dbReference type="eggNOG" id="COG0419">
    <property type="taxonomic scope" value="Bacteria"/>
</dbReference>
<dbReference type="PATRIC" id="fig|1345695.10.peg.744"/>
<dbReference type="RefSeq" id="WP_022744207.1">
    <property type="nucleotide sequence ID" value="NC_022571.1"/>
</dbReference>
<evidence type="ECO:0000259" key="2">
    <source>
        <dbReference type="Pfam" id="PF13476"/>
    </source>
</evidence>
<evidence type="ECO:0000313" key="4">
    <source>
        <dbReference type="Proteomes" id="UP000017118"/>
    </source>
</evidence>
<dbReference type="Gene3D" id="3.40.50.300">
    <property type="entry name" value="P-loop containing nucleotide triphosphate hydrolases"/>
    <property type="match status" value="2"/>
</dbReference>
<feature type="domain" description="Rad50/SbcC-type AAA" evidence="2">
    <location>
        <begin position="21"/>
        <end position="293"/>
    </location>
</feature>
<reference evidence="3 4" key="1">
    <citation type="journal article" date="2013" name="Genome Announc.">
        <title>Complete Genome Sequence of the Solvent Producer Clostridium saccharobutylicum NCP262 (DSM 13864).</title>
        <authorList>
            <person name="Poehlein A."/>
            <person name="Hartwich K."/>
            <person name="Krabben P."/>
            <person name="Ehrenreich A."/>
            <person name="Liebl W."/>
            <person name="Durre P."/>
            <person name="Gottschalk G."/>
            <person name="Daniel R."/>
        </authorList>
    </citation>
    <scope>NUCLEOTIDE SEQUENCE [LARGE SCALE GENOMIC DNA]</scope>
    <source>
        <strain evidence="3">DSM 13864</strain>
    </source>
</reference>
<dbReference type="AlphaFoldDB" id="U5MQJ7"/>
<dbReference type="InterPro" id="IPR027417">
    <property type="entry name" value="P-loop_NTPase"/>
</dbReference>
<dbReference type="HOGENOM" id="CLU_029836_1_0_9"/>
<dbReference type="GO" id="GO:0016887">
    <property type="term" value="F:ATP hydrolysis activity"/>
    <property type="evidence" value="ECO:0007669"/>
    <property type="project" value="InterPro"/>
</dbReference>
<proteinExistence type="predicted"/>
<accession>U5MQJ7</accession>
<evidence type="ECO:0000256" key="1">
    <source>
        <dbReference type="SAM" id="Coils"/>
    </source>
</evidence>
<sequence>MASFYIERIIATGTNRTPSVVTLKPGLNIICGASDTGKTAILKSIKFIFGGDKPFPKETGFDNITMKVATLNGYITFKRKLGKNTVNVISEVDFINSGEYDIEYNDKEGNKRPVVNSVWLKIIGINRVPMIIKNKDFVRRHLKWTTFLRSFYLNEDDIGTSESIMLPSQNTAAPLFLSALVFLFTGQDFADMDVQETAAISVARKNAVETFVNKHVSIVSKKRNALQEELKAFNSVDIECKIQCLVDKLSDAEAAINAATEESKDLLSTLLEYKEKEAECQMIYSRYQSLKSQYISDIQRLTFITEGESLMKDVPSNNDKCPFCDSAITPKSRKSYIEASRSELARIISQLQGLNESESDITSELNEVRGKLEKLKNSRSEIELLIEAELTPHANELKAAIAKYRTYIQLQNKIEILHTVSQDLQATLIEELETPKEKIVFRPKDHFPKDFNTKINDYAYNILEECQYQGLNTVHFNLGRFDLEVNGERKSESHGKGYRAFINTVLGLVFRHYYINNAIYNPGLFIVDSPLLGLDQGIDDQNPESMKKGLLQYFIKHQSEGQTIIVENSKDLPDIDYEAAGAKVIEFTHNNYVSKYKESRYGFLIGIVGKENA</sequence>
<organism evidence="3 4">
    <name type="scientific">Clostridium saccharobutylicum DSM 13864</name>
    <dbReference type="NCBI Taxonomy" id="1345695"/>
    <lineage>
        <taxon>Bacteria</taxon>
        <taxon>Bacillati</taxon>
        <taxon>Bacillota</taxon>
        <taxon>Clostridia</taxon>
        <taxon>Eubacteriales</taxon>
        <taxon>Clostridiaceae</taxon>
        <taxon>Clostridium</taxon>
    </lineage>
</organism>
<protein>
    <recommendedName>
        <fullName evidence="2">Rad50/SbcC-type AAA domain-containing protein</fullName>
    </recommendedName>
</protein>
<dbReference type="EMBL" id="CP006721">
    <property type="protein sequence ID" value="AGX41921.1"/>
    <property type="molecule type" value="Genomic_DNA"/>
</dbReference>
<dbReference type="SUPFAM" id="SSF75712">
    <property type="entry name" value="Rad50 coiled-coil Zn hook"/>
    <property type="match status" value="1"/>
</dbReference>
<dbReference type="Pfam" id="PF13476">
    <property type="entry name" value="AAA_23"/>
    <property type="match status" value="1"/>
</dbReference>
<dbReference type="InterPro" id="IPR038729">
    <property type="entry name" value="Rad50/SbcC_AAA"/>
</dbReference>
<dbReference type="OrthoDB" id="103556at2"/>
<gene>
    <name evidence="3" type="ORF">CLSA_c09090</name>
</gene>
<dbReference type="Proteomes" id="UP000017118">
    <property type="component" value="Chromosome"/>
</dbReference>
<keyword evidence="4" id="KW-1185">Reference proteome</keyword>